<dbReference type="GO" id="GO:0008684">
    <property type="term" value="F:2-oxopent-4-enoate hydratase activity"/>
    <property type="evidence" value="ECO:0007669"/>
    <property type="project" value="TreeGrafter"/>
</dbReference>
<keyword evidence="1 3" id="KW-0456">Lyase</keyword>
<dbReference type="AlphaFoldDB" id="A0A921TDT3"/>
<evidence type="ECO:0000256" key="1">
    <source>
        <dbReference type="ARBA" id="ARBA00023239"/>
    </source>
</evidence>
<accession>A0A921TDT3</accession>
<evidence type="ECO:0000313" key="4">
    <source>
        <dbReference type="Proteomes" id="UP000698242"/>
    </source>
</evidence>
<gene>
    <name evidence="3" type="ORF">PMES_03051</name>
</gene>
<dbReference type="OrthoDB" id="9792137at2"/>
<dbReference type="InterPro" id="IPR050772">
    <property type="entry name" value="Hydratase-Decarb/MhpD_sf"/>
</dbReference>
<evidence type="ECO:0000259" key="2">
    <source>
        <dbReference type="Pfam" id="PF01557"/>
    </source>
</evidence>
<dbReference type="SUPFAM" id="SSF56529">
    <property type="entry name" value="FAH"/>
    <property type="match status" value="1"/>
</dbReference>
<dbReference type="Proteomes" id="UP000698242">
    <property type="component" value="Unassembled WGS sequence"/>
</dbReference>
<dbReference type="InterPro" id="IPR036663">
    <property type="entry name" value="Fumarylacetoacetase_C_sf"/>
</dbReference>
<dbReference type="EMBL" id="APKE01000036">
    <property type="protein sequence ID" value="KAF0674669.1"/>
    <property type="molecule type" value="Genomic_DNA"/>
</dbReference>
<protein>
    <submittedName>
        <fullName evidence="3">4-oxalocrotonate decarboxylase</fullName>
        <ecNumber evidence="3">4.1.1.77</ecNumber>
    </submittedName>
</protein>
<proteinExistence type="predicted"/>
<dbReference type="GO" id="GO:0047437">
    <property type="term" value="F:4-oxalocrotonate decarboxylase activity"/>
    <property type="evidence" value="ECO:0007669"/>
    <property type="project" value="UniProtKB-EC"/>
</dbReference>
<comment type="caution">
    <text evidence="3">The sequence shown here is derived from an EMBL/GenBank/DDBJ whole genome shotgun (WGS) entry which is preliminary data.</text>
</comment>
<dbReference type="RefSeq" id="WP_159966556.1">
    <property type="nucleotide sequence ID" value="NZ_APKE01000036.1"/>
</dbReference>
<dbReference type="Gene3D" id="3.90.850.10">
    <property type="entry name" value="Fumarylacetoacetase-like, C-terminal domain"/>
    <property type="match status" value="1"/>
</dbReference>
<dbReference type="InterPro" id="IPR011234">
    <property type="entry name" value="Fumarylacetoacetase-like_C"/>
</dbReference>
<feature type="domain" description="Fumarylacetoacetase-like C-terminal" evidence="2">
    <location>
        <begin position="61"/>
        <end position="246"/>
    </location>
</feature>
<evidence type="ECO:0000313" key="3">
    <source>
        <dbReference type="EMBL" id="KAF0674669.1"/>
    </source>
</evidence>
<name>A0A921TDT3_9RHOB</name>
<dbReference type="Pfam" id="PF01557">
    <property type="entry name" value="FAA_hydrolase"/>
    <property type="match status" value="1"/>
</dbReference>
<sequence length="248" mass="25518">MTDRDTARRVEALLAARDGGAAAPHALFAGISAEEAYAVQRGVMAELGETGAFKIARKPGQPVIMAPIPRADIHAAPASLPASGLRRIGIELEIAFELISPLPPCDAPDFETRAARCVAMLPVIEIVDSRLDDPEAAEPAGRLADNQMAGALVTGPRCAGWNDGAQSRRARLEIGGRAVFSGPAVPPGGDAFATFCTLARMIGSHCGGLRPGSIVITGSLNGLPWAAPGDTAEGWIEGLGSAALRIAT</sequence>
<dbReference type="PANTHER" id="PTHR30143">
    <property type="entry name" value="ACID HYDRATASE"/>
    <property type="match status" value="1"/>
</dbReference>
<dbReference type="EC" id="4.1.1.77" evidence="3"/>
<reference evidence="3" key="1">
    <citation type="submission" date="2013-03" db="EMBL/GenBank/DDBJ databases">
        <title>Genome Sequence of the Profundibacterium mesophilum strain KAUST100406-0324T from Red Sea, a novel genus in the family Rhodobacteraceae.</title>
        <authorList>
            <person name="Essack M."/>
            <person name="Alam I."/>
            <person name="Lafi F."/>
            <person name="Alawi W."/>
            <person name="Kamanu F."/>
            <person name="Al-Suwailem A."/>
            <person name="Lee O.O."/>
            <person name="Xu Y."/>
            <person name="Bajic V."/>
            <person name="Qian P.-Y."/>
            <person name="Archer J."/>
        </authorList>
    </citation>
    <scope>NUCLEOTIDE SEQUENCE</scope>
    <source>
        <strain evidence="3">KAUST100406-0324</strain>
    </source>
</reference>
<dbReference type="GO" id="GO:0005737">
    <property type="term" value="C:cytoplasm"/>
    <property type="evidence" value="ECO:0007669"/>
    <property type="project" value="TreeGrafter"/>
</dbReference>
<organism evidence="3 4">
    <name type="scientific">Profundibacterium mesophilum KAUST100406-0324</name>
    <dbReference type="NCBI Taxonomy" id="1037889"/>
    <lineage>
        <taxon>Bacteria</taxon>
        <taxon>Pseudomonadati</taxon>
        <taxon>Pseudomonadota</taxon>
        <taxon>Alphaproteobacteria</taxon>
        <taxon>Rhodobacterales</taxon>
        <taxon>Roseobacteraceae</taxon>
        <taxon>Profundibacterium</taxon>
    </lineage>
</organism>
<dbReference type="PANTHER" id="PTHR30143:SF0">
    <property type="entry name" value="2-KETO-4-PENTENOATE HYDRATASE"/>
    <property type="match status" value="1"/>
</dbReference>
<keyword evidence="4" id="KW-1185">Reference proteome</keyword>